<evidence type="ECO:0000313" key="3">
    <source>
        <dbReference type="EMBL" id="TWL28206.1"/>
    </source>
</evidence>
<name>A0A415IT42_BACLI</name>
<keyword evidence="1" id="KW-1133">Transmembrane helix</keyword>
<accession>A0A415IT42</accession>
<feature type="transmembrane region" description="Helical" evidence="1">
    <location>
        <begin position="104"/>
        <end position="124"/>
    </location>
</feature>
<feature type="transmembrane region" description="Helical" evidence="1">
    <location>
        <begin position="81"/>
        <end position="98"/>
    </location>
</feature>
<dbReference type="AlphaFoldDB" id="A0A415IT42"/>
<feature type="transmembrane region" description="Helical" evidence="1">
    <location>
        <begin position="145"/>
        <end position="165"/>
    </location>
</feature>
<dbReference type="GeneID" id="92858445"/>
<organism evidence="3 4">
    <name type="scientific">Bacillus licheniformis</name>
    <dbReference type="NCBI Taxonomy" id="1402"/>
    <lineage>
        <taxon>Bacteria</taxon>
        <taxon>Bacillati</taxon>
        <taxon>Bacillota</taxon>
        <taxon>Bacilli</taxon>
        <taxon>Bacillales</taxon>
        <taxon>Bacillaceae</taxon>
        <taxon>Bacillus</taxon>
    </lineage>
</organism>
<evidence type="ECO:0000313" key="2">
    <source>
        <dbReference type="EMBL" id="QPR72807.1"/>
    </source>
</evidence>
<dbReference type="Pfam" id="PF10067">
    <property type="entry name" value="DUF2306"/>
    <property type="match status" value="1"/>
</dbReference>
<evidence type="ECO:0000313" key="5">
    <source>
        <dbReference type="Proteomes" id="UP000595038"/>
    </source>
</evidence>
<reference evidence="2 5" key="2">
    <citation type="submission" date="2020-12" db="EMBL/GenBank/DDBJ databases">
        <title>FDA dAtabase for Regulatory Grade micrObial Sequences (FDA-ARGOS): Supporting development and validation of Infectious Disease Dx tests.</title>
        <authorList>
            <person name="Nelson B."/>
            <person name="Plummer A."/>
            <person name="Tallon L."/>
            <person name="Sadzewicz L."/>
            <person name="Zhao X."/>
            <person name="Boylan J."/>
            <person name="Ott S."/>
            <person name="Bowen H."/>
            <person name="Vavikolanu K."/>
            <person name="Mehta A."/>
            <person name="Aluvathingal J."/>
            <person name="Nadendla S."/>
            <person name="Myers T."/>
            <person name="Yan Y."/>
            <person name="Sichtig H."/>
        </authorList>
    </citation>
    <scope>NUCLEOTIDE SEQUENCE [LARGE SCALE GENOMIC DNA]</scope>
    <source>
        <strain evidence="2 5">FDAARGOS_923</strain>
    </source>
</reference>
<protein>
    <submittedName>
        <fullName evidence="2">DUF2306 domain-containing protein</fullName>
    </submittedName>
</protein>
<feature type="transmembrane region" description="Helical" evidence="1">
    <location>
        <begin position="45"/>
        <end position="69"/>
    </location>
</feature>
<dbReference type="Proteomes" id="UP000435910">
    <property type="component" value="Unassembled WGS sequence"/>
</dbReference>
<dbReference type="InterPro" id="IPR018750">
    <property type="entry name" value="DUF2306_membrane"/>
</dbReference>
<keyword evidence="1" id="KW-0812">Transmembrane</keyword>
<keyword evidence="1" id="KW-0472">Membrane</keyword>
<evidence type="ECO:0000313" key="4">
    <source>
        <dbReference type="Proteomes" id="UP000435910"/>
    </source>
</evidence>
<proteinExistence type="predicted"/>
<evidence type="ECO:0000256" key="1">
    <source>
        <dbReference type="SAM" id="Phobius"/>
    </source>
</evidence>
<gene>
    <name evidence="3" type="ORF">CHCC16736_0301</name>
    <name evidence="2" type="ORF">I6G80_24025</name>
</gene>
<reference evidence="3 4" key="1">
    <citation type="submission" date="2019-06" db="EMBL/GenBank/DDBJ databases">
        <title>Genome sequence analysis of &gt;100 Bacillus licheniformis strains suggests intrinsic resistance to this species.</title>
        <authorList>
            <person name="Wels M."/>
            <person name="Siezen R.J."/>
            <person name="Johansen E."/>
            <person name="Stuer-Lauridsen B."/>
            <person name="Bjerre K."/>
            <person name="Nielsen B.K.K."/>
        </authorList>
    </citation>
    <scope>NUCLEOTIDE SEQUENCE [LARGE SCALE GENOMIC DNA]</scope>
    <source>
        <strain evidence="3 4">BAC-16736</strain>
    </source>
</reference>
<dbReference type="OMA" id="AWLCWVP"/>
<dbReference type="EMBL" id="CP065647">
    <property type="protein sequence ID" value="QPR72807.1"/>
    <property type="molecule type" value="Genomic_DNA"/>
</dbReference>
<dbReference type="DNASU" id="3030600"/>
<sequence length="211" mass="23778">MLILIAVYVLYTLFENLILDPQSTSFLSHKSHLRDSFHLPIWLKVMYVHVIAACLAMVSGAVNFSSGLLAKSRKIHRLNGFIYVVSVMVVTLSSGYMAPHSTGGRAVSIAFNMVNMYWPAATVISVIKARRNQFTKHRNWMIRSYLFCFTNLFIHFITFVCRSGFGLPYDISYTIGVYGAIALNVAAAEFVIHFTRRKAVDILHTAGFDKV</sequence>
<dbReference type="RefSeq" id="WP_003179202.1">
    <property type="nucleotide sequence ID" value="NZ_BEXU01000024.1"/>
</dbReference>
<dbReference type="Proteomes" id="UP000595038">
    <property type="component" value="Chromosome"/>
</dbReference>
<dbReference type="EMBL" id="NILC01000022">
    <property type="protein sequence ID" value="TWL28206.1"/>
    <property type="molecule type" value="Genomic_DNA"/>
</dbReference>
<feature type="transmembrane region" description="Helical" evidence="1">
    <location>
        <begin position="171"/>
        <end position="192"/>
    </location>
</feature>